<dbReference type="RefSeq" id="WP_166150622.1">
    <property type="nucleotide sequence ID" value="NZ_JAANYN010000012.1"/>
</dbReference>
<proteinExistence type="predicted"/>
<feature type="transmembrane region" description="Helical" evidence="1">
    <location>
        <begin position="368"/>
        <end position="386"/>
    </location>
</feature>
<feature type="transmembrane region" description="Helical" evidence="1">
    <location>
        <begin position="7"/>
        <end position="27"/>
    </location>
</feature>
<feature type="transmembrane region" description="Helical" evidence="1">
    <location>
        <begin position="338"/>
        <end position="362"/>
    </location>
</feature>
<feature type="transmembrane region" description="Helical" evidence="1">
    <location>
        <begin position="149"/>
        <end position="168"/>
    </location>
</feature>
<evidence type="ECO:0000313" key="3">
    <source>
        <dbReference type="Proteomes" id="UP000649799"/>
    </source>
</evidence>
<gene>
    <name evidence="2" type="ORF">G9Q97_21200</name>
</gene>
<reference evidence="2 3" key="1">
    <citation type="submission" date="2020-03" db="EMBL/GenBank/DDBJ databases">
        <title>Cyclobacterium plantarum sp. nov., a marine bacterium isolated from a coastal-marine wetland.</title>
        <authorList>
            <person name="Sanchez-Porro C."/>
            <person name="Ventosa A."/>
            <person name="Amoozegar M."/>
        </authorList>
    </citation>
    <scope>NUCLEOTIDE SEQUENCE [LARGE SCALE GENOMIC DNA]</scope>
    <source>
        <strain evidence="2 3">GBPx2</strain>
    </source>
</reference>
<organism evidence="2 3">
    <name type="scientific">Cyclobacterium plantarum</name>
    <dbReference type="NCBI Taxonomy" id="2716263"/>
    <lineage>
        <taxon>Bacteria</taxon>
        <taxon>Pseudomonadati</taxon>
        <taxon>Bacteroidota</taxon>
        <taxon>Cytophagia</taxon>
        <taxon>Cytophagales</taxon>
        <taxon>Cyclobacteriaceae</taxon>
        <taxon>Cyclobacterium</taxon>
    </lineage>
</organism>
<evidence type="ECO:0000256" key="1">
    <source>
        <dbReference type="SAM" id="Phobius"/>
    </source>
</evidence>
<feature type="transmembrane region" description="Helical" evidence="1">
    <location>
        <begin position="173"/>
        <end position="188"/>
    </location>
</feature>
<evidence type="ECO:0008006" key="4">
    <source>
        <dbReference type="Google" id="ProtNLM"/>
    </source>
</evidence>
<keyword evidence="3" id="KW-1185">Reference proteome</keyword>
<keyword evidence="1" id="KW-0812">Transmembrane</keyword>
<keyword evidence="1" id="KW-0472">Membrane</keyword>
<sequence>MNGKPNLYSFVFFSFGFFTFSPVSSFITIELLRLPFAVPEFFFLAFFPLIKNKVDFRLTRGYTMQFSMLFLFLILFISFIYQKYDLISILSTFRGYFYLVLAISVFNRYNETSLEDVFYICFGSTFGWLILSLLQFNSLVVGNQTDGSLAVYGNMVALSLLVIIPVFINLRRIQVFSLIVCTFLSFFSGVRRQIFVFIISLTLSFFSSFKIDFFQAIKRFIIPVLFIFLIIINYSSISSYFFSISPDLHLRVFLKSESLLQGEFSNADNIRSNNFNIYFNSIDDLIFPRGFVSKRTSIDSSLGIFIDFPLLELTYTFGLFLVIIFFIFYLYNLIKRFIFFFFLNHIESGIWFSSGLILLFLLFLDGTFLRDAYITPFTGFVVANVIKRKGIF</sequence>
<feature type="transmembrane region" description="Helical" evidence="1">
    <location>
        <begin position="220"/>
        <end position="242"/>
    </location>
</feature>
<evidence type="ECO:0000313" key="2">
    <source>
        <dbReference type="EMBL" id="NHE59336.1"/>
    </source>
</evidence>
<feature type="transmembrane region" description="Helical" evidence="1">
    <location>
        <begin position="87"/>
        <end position="105"/>
    </location>
</feature>
<name>A0ABX0HG18_9BACT</name>
<feature type="transmembrane region" description="Helical" evidence="1">
    <location>
        <begin position="313"/>
        <end position="331"/>
    </location>
</feature>
<keyword evidence="1" id="KW-1133">Transmembrane helix</keyword>
<protein>
    <recommendedName>
        <fullName evidence="4">O-antigen ligase domain-containing protein</fullName>
    </recommendedName>
</protein>
<feature type="transmembrane region" description="Helical" evidence="1">
    <location>
        <begin position="33"/>
        <end position="50"/>
    </location>
</feature>
<feature type="transmembrane region" description="Helical" evidence="1">
    <location>
        <begin position="117"/>
        <end position="137"/>
    </location>
</feature>
<accession>A0ABX0HG18</accession>
<feature type="transmembrane region" description="Helical" evidence="1">
    <location>
        <begin position="194"/>
        <end position="213"/>
    </location>
</feature>
<comment type="caution">
    <text evidence="2">The sequence shown here is derived from an EMBL/GenBank/DDBJ whole genome shotgun (WGS) entry which is preliminary data.</text>
</comment>
<feature type="transmembrane region" description="Helical" evidence="1">
    <location>
        <begin position="62"/>
        <end position="81"/>
    </location>
</feature>
<dbReference type="Proteomes" id="UP000649799">
    <property type="component" value="Unassembled WGS sequence"/>
</dbReference>
<dbReference type="EMBL" id="JAANYN010000012">
    <property type="protein sequence ID" value="NHE59336.1"/>
    <property type="molecule type" value="Genomic_DNA"/>
</dbReference>